<dbReference type="InterPro" id="IPR036513">
    <property type="entry name" value="STAS_dom_sf"/>
</dbReference>
<dbReference type="PANTHER" id="PTHR11814">
    <property type="entry name" value="SULFATE TRANSPORTER"/>
    <property type="match status" value="1"/>
</dbReference>
<evidence type="ECO:0000256" key="1">
    <source>
        <dbReference type="ARBA" id="ARBA00004141"/>
    </source>
</evidence>
<feature type="transmembrane region" description="Helical" evidence="5">
    <location>
        <begin position="279"/>
        <end position="301"/>
    </location>
</feature>
<reference evidence="7" key="1">
    <citation type="submission" date="2022-01" db="EMBL/GenBank/DDBJ databases">
        <authorList>
            <person name="King R."/>
        </authorList>
    </citation>
    <scope>NUCLEOTIDE SEQUENCE</scope>
</reference>
<evidence type="ECO:0000313" key="8">
    <source>
        <dbReference type="Proteomes" id="UP001152799"/>
    </source>
</evidence>
<feature type="domain" description="STAS" evidence="6">
    <location>
        <begin position="519"/>
        <end position="674"/>
    </location>
</feature>
<dbReference type="EMBL" id="OU892277">
    <property type="protein sequence ID" value="CAG9761084.1"/>
    <property type="molecule type" value="Genomic_DNA"/>
</dbReference>
<accession>A0A9N9MBS1</accession>
<gene>
    <name evidence="7" type="ORF">CEUTPL_LOCUS1795</name>
</gene>
<feature type="transmembrane region" description="Helical" evidence="5">
    <location>
        <begin position="465"/>
        <end position="498"/>
    </location>
</feature>
<dbReference type="Pfam" id="PF00916">
    <property type="entry name" value="Sulfate_transp"/>
    <property type="match status" value="1"/>
</dbReference>
<protein>
    <recommendedName>
        <fullName evidence="6">STAS domain-containing protein</fullName>
    </recommendedName>
</protein>
<comment type="subcellular location">
    <subcellularLocation>
        <location evidence="1">Membrane</location>
        <topology evidence="1">Multi-pass membrane protein</topology>
    </subcellularLocation>
</comment>
<keyword evidence="3 5" id="KW-1133">Transmembrane helix</keyword>
<dbReference type="InterPro" id="IPR011547">
    <property type="entry name" value="SLC26A/SulP_dom"/>
</dbReference>
<name>A0A9N9MBS1_9CUCU</name>
<dbReference type="OrthoDB" id="288203at2759"/>
<evidence type="ECO:0000256" key="3">
    <source>
        <dbReference type="ARBA" id="ARBA00022989"/>
    </source>
</evidence>
<dbReference type="SUPFAM" id="SSF52091">
    <property type="entry name" value="SpoIIaa-like"/>
    <property type="match status" value="1"/>
</dbReference>
<evidence type="ECO:0000259" key="6">
    <source>
        <dbReference type="PROSITE" id="PS50801"/>
    </source>
</evidence>
<feature type="transmembrane region" description="Helical" evidence="5">
    <location>
        <begin position="369"/>
        <end position="391"/>
    </location>
</feature>
<feature type="transmembrane region" description="Helical" evidence="5">
    <location>
        <begin position="432"/>
        <end position="453"/>
    </location>
</feature>
<feature type="transmembrane region" description="Helical" evidence="5">
    <location>
        <begin position="334"/>
        <end position="357"/>
    </location>
</feature>
<dbReference type="NCBIfam" id="TIGR00815">
    <property type="entry name" value="sulP"/>
    <property type="match status" value="1"/>
</dbReference>
<organism evidence="7 8">
    <name type="scientific">Ceutorhynchus assimilis</name>
    <name type="common">cabbage seed weevil</name>
    <dbReference type="NCBI Taxonomy" id="467358"/>
    <lineage>
        <taxon>Eukaryota</taxon>
        <taxon>Metazoa</taxon>
        <taxon>Ecdysozoa</taxon>
        <taxon>Arthropoda</taxon>
        <taxon>Hexapoda</taxon>
        <taxon>Insecta</taxon>
        <taxon>Pterygota</taxon>
        <taxon>Neoptera</taxon>
        <taxon>Endopterygota</taxon>
        <taxon>Coleoptera</taxon>
        <taxon>Polyphaga</taxon>
        <taxon>Cucujiformia</taxon>
        <taxon>Curculionidae</taxon>
        <taxon>Ceutorhynchinae</taxon>
        <taxon>Ceutorhynchus</taxon>
    </lineage>
</organism>
<dbReference type="GO" id="GO:0055085">
    <property type="term" value="P:transmembrane transport"/>
    <property type="evidence" value="ECO:0007669"/>
    <property type="project" value="InterPro"/>
</dbReference>
<keyword evidence="8" id="KW-1185">Reference proteome</keyword>
<keyword evidence="2 5" id="KW-0812">Transmembrane</keyword>
<feature type="transmembrane region" description="Helical" evidence="5">
    <location>
        <begin position="403"/>
        <end position="426"/>
    </location>
</feature>
<evidence type="ECO:0000313" key="7">
    <source>
        <dbReference type="EMBL" id="CAG9761084.1"/>
    </source>
</evidence>
<dbReference type="Gene3D" id="3.30.750.24">
    <property type="entry name" value="STAS domain"/>
    <property type="match status" value="1"/>
</dbReference>
<feature type="transmembrane region" description="Helical" evidence="5">
    <location>
        <begin position="167"/>
        <end position="189"/>
    </location>
</feature>
<dbReference type="CDD" id="cd07042">
    <property type="entry name" value="STAS_SulP_like_sulfate_transporter"/>
    <property type="match status" value="1"/>
</dbReference>
<dbReference type="GO" id="GO:0016020">
    <property type="term" value="C:membrane"/>
    <property type="evidence" value="ECO:0007669"/>
    <property type="project" value="UniProtKB-SubCell"/>
</dbReference>
<dbReference type="Pfam" id="PF01740">
    <property type="entry name" value="STAS"/>
    <property type="match status" value="1"/>
</dbReference>
<dbReference type="Proteomes" id="UP001152799">
    <property type="component" value="Chromosome 1"/>
</dbReference>
<feature type="transmembrane region" description="Helical" evidence="5">
    <location>
        <begin position="94"/>
        <end position="117"/>
    </location>
</feature>
<evidence type="ECO:0000256" key="2">
    <source>
        <dbReference type="ARBA" id="ARBA00022692"/>
    </source>
</evidence>
<feature type="transmembrane region" description="Helical" evidence="5">
    <location>
        <begin position="236"/>
        <end position="267"/>
    </location>
</feature>
<dbReference type="PROSITE" id="PS50801">
    <property type="entry name" value="STAS"/>
    <property type="match status" value="1"/>
</dbReference>
<sequence>MECGVDNDLSHIRIDRPYYEHKQLREDFCYERPKKTNAAKEWSQGFRMKKALMGAIPILDWLPKYSWKRDFVKDIISGFTVAVMHIPQGMAYAILGNVPAVVGLYMAFFPVLVYFIFGTSRHNSMGTFSIACLMTGKAVVQYSDPAYFPSTSTSGDNSTALEPTGLAPIQVATAVTFVVAIIQIAMYLLRLGAVSALLSETLVSGFTTGAAIQVLISQIKDLLGLSIPKFKGNFSAVYTVIACFEALGNLNLAALIISFITITISAINNDYFKPLLSRICPIGFPMELVAVVVGSVVSRYFQLEEKYGVRVVGDIPVGLPVPTLPIFDIMPSLIVDGITIAIVSYTINLSMAFIFAQKLDYEVDANQELLAMGLSNVFGSFFSCMPVCASLSRSLIQQVVGGVTQIASVVSSLILLVILLWIGPFFESLPKAVLASVIVVALKGMFMQALDVWKFWKLSKIDALVWMGTFLTTCSVGVDIGLFCGIALSLGSVFLLSFRPHTCLLGRVPNTDFYLDLTRYKAAKEIDGVKIFHFSGGINFATKSMFKADLIRLVGINPQKEVVYRTKLAKYLGKIEVKQEKSVNLSNKLQKVQGKVNTQLRCLILDFSAVSHIDPSGVSMIKSISESFTKLDIPVYLASCREPIYEMIMKVYPENNIKSGFRTYPTVHDAVHYLTELFETSSNSTISTIRL</sequence>
<dbReference type="InterPro" id="IPR002645">
    <property type="entry name" value="STAS_dom"/>
</dbReference>
<feature type="transmembrane region" description="Helical" evidence="5">
    <location>
        <begin position="196"/>
        <end position="216"/>
    </location>
</feature>
<proteinExistence type="predicted"/>
<dbReference type="InterPro" id="IPR001902">
    <property type="entry name" value="SLC26A/SulP_fam"/>
</dbReference>
<keyword evidence="4 5" id="KW-0472">Membrane</keyword>
<evidence type="ECO:0000256" key="5">
    <source>
        <dbReference type="SAM" id="Phobius"/>
    </source>
</evidence>
<evidence type="ECO:0000256" key="4">
    <source>
        <dbReference type="ARBA" id="ARBA00023136"/>
    </source>
</evidence>
<dbReference type="AlphaFoldDB" id="A0A9N9MBS1"/>